<dbReference type="EMBL" id="BONZ01000062">
    <property type="protein sequence ID" value="GIH18124.1"/>
    <property type="molecule type" value="Genomic_DNA"/>
</dbReference>
<dbReference type="SUPFAM" id="SSF55073">
    <property type="entry name" value="Nucleotide cyclase"/>
    <property type="match status" value="1"/>
</dbReference>
<dbReference type="Pfam" id="PF00563">
    <property type="entry name" value="EAL"/>
    <property type="match status" value="1"/>
</dbReference>
<feature type="domain" description="GGDEF" evidence="4">
    <location>
        <begin position="497"/>
        <end position="627"/>
    </location>
</feature>
<feature type="domain" description="EAL" evidence="3">
    <location>
        <begin position="636"/>
        <end position="894"/>
    </location>
</feature>
<dbReference type="InterPro" id="IPR000160">
    <property type="entry name" value="GGDEF_dom"/>
</dbReference>
<dbReference type="PROSITE" id="PS50883">
    <property type="entry name" value="EAL"/>
    <property type="match status" value="1"/>
</dbReference>
<dbReference type="CDD" id="cd01949">
    <property type="entry name" value="GGDEF"/>
    <property type="match status" value="1"/>
</dbReference>
<dbReference type="NCBIfam" id="TIGR00229">
    <property type="entry name" value="sensory_box"/>
    <property type="match status" value="1"/>
</dbReference>
<sequence length="898" mass="94418">MSVEPAEFPRSSTGRVSWALVPVAPALSCALLAAGTTGLLPRMTALAAAAAASTAVHAVLLICLALAAPGTRSPASPGRRSAALLGASLLATGATVVAAVAAESRVATNPLVDPFAARLGTAGLLLATLLFLFGLLLLPGPASGALARLHLALDGLAIGACLLYAAWLMVVHSHGGTHSPAAGVALFGCAGLATATVSGLRAGRYRPTVLICCTGGAVTIIGLGTAVALFAGSAPEGWLPVAALALVFGPVLCWAGTLVTESDPAPSPAERTDPGFAGYPILAVPVGTALAATAYRVAGDRPFDAVSVGLGLGVLAVLAVREVFAVLDIRRYARRIALQEARFRSLVSRSTDITVVLDDDLVVTWQSPSAAHQFGLLDRDVLDRPFLGLVHPEDAAAVRERLTALVAARPYGTARPTLLGARLRDGSGRWRETESTVSDQRSVPEVGALVVHVRDIGERRELERELHRMAFIDQLTGLPNRRQLLRTIAAMRAVPGQPGAILVVGLDDLAQTGNGRLPEVGDAVLVEVASRLRGAVEPSDRAARLSDTEFAVATADHPVHAYALAARVLAELTRPYPVAAATVHLGAAVGLAELAAATSVGDTLSRARLALCRAAQLRQGRIEWYDEALEAALLRRFRLEEELPGVIARGELDLVFQPILDLIDAAPVGAEALLRWRHPKRGTVPAADFVPVAEDLGLIDEIGEWVLRRACRQLANWLRDGLDLWLSVNLAARQLAAPNFVARVARVLDDYRIPADRLVVEITEQDLRPDLPAAVAQLTRLRTLGVRTALAKFGTGPTPLASLRRLPVDVLKVDRALFAGTPHVSPGGVELGMPVIDVVVGLGRRLGMEIVAEGLEDEAHLDLARAGGCRYGQGFLLGRPQPAEHFEAYLESHRSPTA</sequence>
<evidence type="ECO:0000259" key="2">
    <source>
        <dbReference type="PROSITE" id="PS50112"/>
    </source>
</evidence>
<evidence type="ECO:0000256" key="1">
    <source>
        <dbReference type="SAM" id="Phobius"/>
    </source>
</evidence>
<dbReference type="SMART" id="SM00052">
    <property type="entry name" value="EAL"/>
    <property type="match status" value="1"/>
</dbReference>
<protein>
    <recommendedName>
        <fullName evidence="7">PAS domain S-box-containing protein/diguanylate cyclase (GGDEF) domain-containing protein</fullName>
    </recommendedName>
</protein>
<dbReference type="Pfam" id="PF00990">
    <property type="entry name" value="GGDEF"/>
    <property type="match status" value="1"/>
</dbReference>
<dbReference type="SUPFAM" id="SSF141868">
    <property type="entry name" value="EAL domain-like"/>
    <property type="match status" value="1"/>
</dbReference>
<dbReference type="InterPro" id="IPR035919">
    <property type="entry name" value="EAL_sf"/>
</dbReference>
<evidence type="ECO:0008006" key="7">
    <source>
        <dbReference type="Google" id="ProtNLM"/>
    </source>
</evidence>
<feature type="transmembrane region" description="Helical" evidence="1">
    <location>
        <begin position="276"/>
        <end position="295"/>
    </location>
</feature>
<dbReference type="InterPro" id="IPR001633">
    <property type="entry name" value="EAL_dom"/>
</dbReference>
<dbReference type="AlphaFoldDB" id="A0A8J3QW02"/>
<feature type="transmembrane region" description="Helical" evidence="1">
    <location>
        <begin position="122"/>
        <end position="139"/>
    </location>
</feature>
<keyword evidence="1" id="KW-0472">Membrane</keyword>
<dbReference type="Gene3D" id="3.30.70.270">
    <property type="match status" value="1"/>
</dbReference>
<feature type="transmembrane region" description="Helical" evidence="1">
    <location>
        <begin position="18"/>
        <end position="40"/>
    </location>
</feature>
<dbReference type="InterPro" id="IPR043128">
    <property type="entry name" value="Rev_trsase/Diguanyl_cyclase"/>
</dbReference>
<dbReference type="PROSITE" id="PS50887">
    <property type="entry name" value="GGDEF"/>
    <property type="match status" value="1"/>
</dbReference>
<keyword evidence="1" id="KW-1133">Transmembrane helix</keyword>
<dbReference type="PANTHER" id="PTHR44757">
    <property type="entry name" value="DIGUANYLATE CYCLASE DGCP"/>
    <property type="match status" value="1"/>
</dbReference>
<organism evidence="5 6">
    <name type="scientific">Rugosimonospora africana</name>
    <dbReference type="NCBI Taxonomy" id="556532"/>
    <lineage>
        <taxon>Bacteria</taxon>
        <taxon>Bacillati</taxon>
        <taxon>Actinomycetota</taxon>
        <taxon>Actinomycetes</taxon>
        <taxon>Micromonosporales</taxon>
        <taxon>Micromonosporaceae</taxon>
        <taxon>Rugosimonospora</taxon>
    </lineage>
</organism>
<dbReference type="InterPro" id="IPR000014">
    <property type="entry name" value="PAS"/>
</dbReference>
<dbReference type="RefSeq" id="WP_203921654.1">
    <property type="nucleotide sequence ID" value="NZ_BONZ01000062.1"/>
</dbReference>
<dbReference type="NCBIfam" id="TIGR00254">
    <property type="entry name" value="GGDEF"/>
    <property type="match status" value="1"/>
</dbReference>
<evidence type="ECO:0000259" key="3">
    <source>
        <dbReference type="PROSITE" id="PS50883"/>
    </source>
</evidence>
<dbReference type="SUPFAM" id="SSF55785">
    <property type="entry name" value="PYP-like sensor domain (PAS domain)"/>
    <property type="match status" value="1"/>
</dbReference>
<feature type="domain" description="PAS" evidence="2">
    <location>
        <begin position="339"/>
        <end position="409"/>
    </location>
</feature>
<dbReference type="PANTHER" id="PTHR44757:SF2">
    <property type="entry name" value="BIOFILM ARCHITECTURE MAINTENANCE PROTEIN MBAA"/>
    <property type="match status" value="1"/>
</dbReference>
<feature type="transmembrane region" description="Helical" evidence="1">
    <location>
        <begin position="151"/>
        <end position="170"/>
    </location>
</feature>
<keyword evidence="1" id="KW-0812">Transmembrane</keyword>
<dbReference type="Pfam" id="PF08448">
    <property type="entry name" value="PAS_4"/>
    <property type="match status" value="1"/>
</dbReference>
<dbReference type="InterPro" id="IPR013656">
    <property type="entry name" value="PAS_4"/>
</dbReference>
<proteinExistence type="predicted"/>
<evidence type="ECO:0000259" key="4">
    <source>
        <dbReference type="PROSITE" id="PS50887"/>
    </source>
</evidence>
<keyword evidence="6" id="KW-1185">Reference proteome</keyword>
<dbReference type="SMART" id="SM00091">
    <property type="entry name" value="PAS"/>
    <property type="match status" value="1"/>
</dbReference>
<dbReference type="PROSITE" id="PS50112">
    <property type="entry name" value="PAS"/>
    <property type="match status" value="1"/>
</dbReference>
<dbReference type="InterPro" id="IPR029787">
    <property type="entry name" value="Nucleotide_cyclase"/>
</dbReference>
<dbReference type="Proteomes" id="UP000642748">
    <property type="component" value="Unassembled WGS sequence"/>
</dbReference>
<gene>
    <name evidence="5" type="ORF">Raf01_62960</name>
</gene>
<feature type="transmembrane region" description="Helical" evidence="1">
    <location>
        <begin position="82"/>
        <end position="102"/>
    </location>
</feature>
<reference evidence="5" key="1">
    <citation type="submission" date="2021-01" db="EMBL/GenBank/DDBJ databases">
        <title>Whole genome shotgun sequence of Rugosimonospora africana NBRC 104875.</title>
        <authorList>
            <person name="Komaki H."/>
            <person name="Tamura T."/>
        </authorList>
    </citation>
    <scope>NUCLEOTIDE SEQUENCE</scope>
    <source>
        <strain evidence="5">NBRC 104875</strain>
    </source>
</reference>
<dbReference type="InterPro" id="IPR035965">
    <property type="entry name" value="PAS-like_dom_sf"/>
</dbReference>
<evidence type="ECO:0000313" key="5">
    <source>
        <dbReference type="EMBL" id="GIH18124.1"/>
    </source>
</evidence>
<dbReference type="CDD" id="cd00130">
    <property type="entry name" value="PAS"/>
    <property type="match status" value="1"/>
</dbReference>
<accession>A0A8J3QW02</accession>
<dbReference type="SMART" id="SM00267">
    <property type="entry name" value="GGDEF"/>
    <property type="match status" value="1"/>
</dbReference>
<dbReference type="Gene3D" id="3.30.450.20">
    <property type="entry name" value="PAS domain"/>
    <property type="match status" value="1"/>
</dbReference>
<feature type="transmembrane region" description="Helical" evidence="1">
    <location>
        <begin position="209"/>
        <end position="231"/>
    </location>
</feature>
<comment type="caution">
    <text evidence="5">The sequence shown here is derived from an EMBL/GenBank/DDBJ whole genome shotgun (WGS) entry which is preliminary data.</text>
</comment>
<evidence type="ECO:0000313" key="6">
    <source>
        <dbReference type="Proteomes" id="UP000642748"/>
    </source>
</evidence>
<feature type="transmembrane region" description="Helical" evidence="1">
    <location>
        <begin position="182"/>
        <end position="202"/>
    </location>
</feature>
<feature type="transmembrane region" description="Helical" evidence="1">
    <location>
        <begin position="46"/>
        <end position="70"/>
    </location>
</feature>
<dbReference type="Gene3D" id="3.20.20.450">
    <property type="entry name" value="EAL domain"/>
    <property type="match status" value="1"/>
</dbReference>
<dbReference type="InterPro" id="IPR052155">
    <property type="entry name" value="Biofilm_reg_signaling"/>
</dbReference>
<name>A0A8J3QW02_9ACTN</name>
<dbReference type="CDD" id="cd01948">
    <property type="entry name" value="EAL"/>
    <property type="match status" value="1"/>
</dbReference>
<feature type="transmembrane region" description="Helical" evidence="1">
    <location>
        <begin position="307"/>
        <end position="327"/>
    </location>
</feature>